<dbReference type="Proteomes" id="UP000800093">
    <property type="component" value="Unassembled WGS sequence"/>
</dbReference>
<feature type="compositionally biased region" description="Polar residues" evidence="1">
    <location>
        <begin position="52"/>
        <end position="78"/>
    </location>
</feature>
<dbReference type="EMBL" id="ML986639">
    <property type="protein sequence ID" value="KAF2262530.1"/>
    <property type="molecule type" value="Genomic_DNA"/>
</dbReference>
<proteinExistence type="predicted"/>
<gene>
    <name evidence="3" type="ORF">CC78DRAFT_534723</name>
</gene>
<feature type="transmembrane region" description="Helical" evidence="2">
    <location>
        <begin position="6"/>
        <end position="24"/>
    </location>
</feature>
<sequence>MAPVSIPKIFMAGGAVGFTYYLVMRKYWFPNPYKTQGVDNIEQRYTAAGGTPTHQPATGTPTGTQSLESRQQTPSMPTSEEFRTK</sequence>
<evidence type="ECO:0000313" key="4">
    <source>
        <dbReference type="Proteomes" id="UP000800093"/>
    </source>
</evidence>
<accession>A0A9P4MYH5</accession>
<evidence type="ECO:0000313" key="3">
    <source>
        <dbReference type="EMBL" id="KAF2262530.1"/>
    </source>
</evidence>
<organism evidence="3 4">
    <name type="scientific">Lojkania enalia</name>
    <dbReference type="NCBI Taxonomy" id="147567"/>
    <lineage>
        <taxon>Eukaryota</taxon>
        <taxon>Fungi</taxon>
        <taxon>Dikarya</taxon>
        <taxon>Ascomycota</taxon>
        <taxon>Pezizomycotina</taxon>
        <taxon>Dothideomycetes</taxon>
        <taxon>Pleosporomycetidae</taxon>
        <taxon>Pleosporales</taxon>
        <taxon>Pleosporales incertae sedis</taxon>
        <taxon>Lojkania</taxon>
    </lineage>
</organism>
<feature type="region of interest" description="Disordered" evidence="1">
    <location>
        <begin position="44"/>
        <end position="85"/>
    </location>
</feature>
<reference evidence="4" key="1">
    <citation type="journal article" date="2020" name="Stud. Mycol.">
        <title>101 Dothideomycetes genomes: A test case for predicting lifestyles and emergence of pathogens.</title>
        <authorList>
            <person name="Haridas S."/>
            <person name="Albert R."/>
            <person name="Binder M."/>
            <person name="Bloem J."/>
            <person name="LaButti K."/>
            <person name="Salamov A."/>
            <person name="Andreopoulos B."/>
            <person name="Baker S."/>
            <person name="Barry K."/>
            <person name="Bills G."/>
            <person name="Bluhm B."/>
            <person name="Cannon C."/>
            <person name="Castanera R."/>
            <person name="Culley D."/>
            <person name="Daum C."/>
            <person name="Ezra D."/>
            <person name="Gonzalez J."/>
            <person name="Henrissat B."/>
            <person name="Kuo A."/>
            <person name="Liang C."/>
            <person name="Lipzen A."/>
            <person name="Lutzoni F."/>
            <person name="Magnuson J."/>
            <person name="Mondo S."/>
            <person name="Nolan M."/>
            <person name="Ohm R."/>
            <person name="Pangilinan J."/>
            <person name="Park H.-J."/>
            <person name="Ramirez L."/>
            <person name="Alfaro M."/>
            <person name="Sun H."/>
            <person name="Tritt A."/>
            <person name="Yoshinaga Y."/>
            <person name="Zwiers L.-H."/>
            <person name="Turgeon B."/>
            <person name="Goodwin S."/>
            <person name="Spatafora J."/>
            <person name="Crous P."/>
            <person name="Grigoriev I."/>
        </authorList>
    </citation>
    <scope>NUCLEOTIDE SEQUENCE [LARGE SCALE GENOMIC DNA]</scope>
    <source>
        <strain evidence="4">CBS 304.66</strain>
    </source>
</reference>
<protein>
    <submittedName>
        <fullName evidence="3">Uncharacterized protein</fullName>
    </submittedName>
</protein>
<dbReference type="AlphaFoldDB" id="A0A9P4MYH5"/>
<comment type="caution">
    <text evidence="3">The sequence shown here is derived from an EMBL/GenBank/DDBJ whole genome shotgun (WGS) entry which is preliminary data.</text>
</comment>
<keyword evidence="2" id="KW-0812">Transmembrane</keyword>
<evidence type="ECO:0000256" key="2">
    <source>
        <dbReference type="SAM" id="Phobius"/>
    </source>
</evidence>
<keyword evidence="2" id="KW-1133">Transmembrane helix</keyword>
<evidence type="ECO:0000256" key="1">
    <source>
        <dbReference type="SAM" id="MobiDB-lite"/>
    </source>
</evidence>
<keyword evidence="4" id="KW-1185">Reference proteome</keyword>
<dbReference type="OrthoDB" id="5373857at2759"/>
<name>A0A9P4MYH5_9PLEO</name>
<keyword evidence="2" id="KW-0472">Membrane</keyword>